<evidence type="ECO:0000313" key="1">
    <source>
        <dbReference type="EMBL" id="PRP87846.1"/>
    </source>
</evidence>
<proteinExistence type="predicted"/>
<reference evidence="1 2" key="1">
    <citation type="journal article" date="2018" name="Genome Biol. Evol.">
        <title>Multiple Roots of Fruiting Body Formation in Amoebozoa.</title>
        <authorList>
            <person name="Hillmann F."/>
            <person name="Forbes G."/>
            <person name="Novohradska S."/>
            <person name="Ferling I."/>
            <person name="Riege K."/>
            <person name="Groth M."/>
            <person name="Westermann M."/>
            <person name="Marz M."/>
            <person name="Spaller T."/>
            <person name="Winckler T."/>
            <person name="Schaap P."/>
            <person name="Glockner G."/>
        </authorList>
    </citation>
    <scope>NUCLEOTIDE SEQUENCE [LARGE SCALE GENOMIC DNA]</scope>
    <source>
        <strain evidence="1 2">Jena</strain>
    </source>
</reference>
<comment type="caution">
    <text evidence="1">The sequence shown here is derived from an EMBL/GenBank/DDBJ whole genome shotgun (WGS) entry which is preliminary data.</text>
</comment>
<evidence type="ECO:0000313" key="2">
    <source>
        <dbReference type="Proteomes" id="UP000241769"/>
    </source>
</evidence>
<keyword evidence="2" id="KW-1185">Reference proteome</keyword>
<name>A0A2P6NV98_9EUKA</name>
<dbReference type="EMBL" id="MDYQ01000017">
    <property type="protein sequence ID" value="PRP87846.1"/>
    <property type="molecule type" value="Genomic_DNA"/>
</dbReference>
<gene>
    <name evidence="1" type="ORF">PROFUN_04320</name>
</gene>
<protein>
    <submittedName>
        <fullName evidence="1">Uncharacterized protein</fullName>
    </submittedName>
</protein>
<organism evidence="1 2">
    <name type="scientific">Planoprotostelium fungivorum</name>
    <dbReference type="NCBI Taxonomy" id="1890364"/>
    <lineage>
        <taxon>Eukaryota</taxon>
        <taxon>Amoebozoa</taxon>
        <taxon>Evosea</taxon>
        <taxon>Variosea</taxon>
        <taxon>Cavosteliida</taxon>
        <taxon>Cavosteliaceae</taxon>
        <taxon>Planoprotostelium</taxon>
    </lineage>
</organism>
<sequence>MLSQKTFNVFTSITQIFRVITDREIPSLCPAIQDNETMEMMSPFISVILPFHTTTNVTSPLASATGVSSAPLEHSAKEFYQHPVSAVKSLYLSGHKLVWNKLADVSKADVVMQLVGMIDSNCNQAQAQLNLYNDSTAFKTLEYSYTRSALL</sequence>
<accession>A0A2P6NV98</accession>
<dbReference type="Proteomes" id="UP000241769">
    <property type="component" value="Unassembled WGS sequence"/>
</dbReference>
<dbReference type="AlphaFoldDB" id="A0A2P6NV98"/>
<dbReference type="InParanoid" id="A0A2P6NV98"/>